<dbReference type="GO" id="GO:0018996">
    <property type="term" value="P:molting cycle, collagen and cuticulin-based cuticle"/>
    <property type="evidence" value="ECO:0007669"/>
    <property type="project" value="InterPro"/>
</dbReference>
<keyword evidence="10 11" id="KW-0378">Hydrolase</keyword>
<feature type="chain" id="PRO_5042620854" description="Zinc metalloproteinase" evidence="9 11">
    <location>
        <begin position="18"/>
        <end position="487"/>
    </location>
</feature>
<dbReference type="SUPFAM" id="SSF55486">
    <property type="entry name" value="Metalloproteases ('zincins'), catalytic domain"/>
    <property type="match status" value="1"/>
</dbReference>
<keyword evidence="7 10" id="KW-1015">Disulfide bond</keyword>
<evidence type="ECO:0000256" key="3">
    <source>
        <dbReference type="ARBA" id="ARBA00022723"/>
    </source>
</evidence>
<dbReference type="InterPro" id="IPR024079">
    <property type="entry name" value="MetalloPept_cat_dom_sf"/>
</dbReference>
<evidence type="ECO:0000256" key="9">
    <source>
        <dbReference type="PIRNR" id="PIRNR036365"/>
    </source>
</evidence>
<keyword evidence="2 9" id="KW-0964">Secreted</keyword>
<evidence type="ECO:0000256" key="8">
    <source>
        <dbReference type="ARBA" id="ARBA00023180"/>
    </source>
</evidence>
<feature type="binding site" evidence="10">
    <location>
        <position position="239"/>
    </location>
    <ligand>
        <name>Zn(2+)</name>
        <dbReference type="ChEBI" id="CHEBI:29105"/>
        <note>catalytic</note>
    </ligand>
</feature>
<evidence type="ECO:0000256" key="7">
    <source>
        <dbReference type="ARBA" id="ARBA00023157"/>
    </source>
</evidence>
<dbReference type="GO" id="GO:0008270">
    <property type="term" value="F:zinc ion binding"/>
    <property type="evidence" value="ECO:0007669"/>
    <property type="project" value="UniProtKB-UniRule"/>
</dbReference>
<dbReference type="InterPro" id="IPR001506">
    <property type="entry name" value="Peptidase_M12A"/>
</dbReference>
<dbReference type="SMART" id="SM00235">
    <property type="entry name" value="ZnMc"/>
    <property type="match status" value="1"/>
</dbReference>
<dbReference type="InterPro" id="IPR034035">
    <property type="entry name" value="Astacin-like_dom"/>
</dbReference>
<dbReference type="InterPro" id="IPR017050">
    <property type="entry name" value="Metallopeptidase_nem"/>
</dbReference>
<dbReference type="PROSITE" id="PS01186">
    <property type="entry name" value="EGF_2"/>
    <property type="match status" value="1"/>
</dbReference>
<evidence type="ECO:0000256" key="6">
    <source>
        <dbReference type="ARBA" id="ARBA00023049"/>
    </source>
</evidence>
<evidence type="ECO:0000256" key="4">
    <source>
        <dbReference type="ARBA" id="ARBA00022729"/>
    </source>
</evidence>
<protein>
    <recommendedName>
        <fullName evidence="9">Zinc metalloproteinase</fullName>
    </recommendedName>
</protein>
<name>A0A2A6D1K8_PRIPA</name>
<comment type="caution">
    <text evidence="10">Lacks conserved residue(s) required for the propagation of feature annotation.</text>
</comment>
<dbReference type="PANTHER" id="PTHR10127">
    <property type="entry name" value="DISCOIDIN, CUB, EGF, LAMININ , AND ZINC METALLOPROTEASE DOMAIN CONTAINING"/>
    <property type="match status" value="1"/>
</dbReference>
<keyword evidence="13" id="KW-1185">Reference proteome</keyword>
<sequence length="487" mass="55183">MLPTLIVLLSLAVSVLASESADNVAKELSREVQEEFSGRDYRDELEFLKKQFSSTHPRNDTLIRIPNELNINHNHTLFEGDIHLTPEQWKAALDIDPSTRRRRQAIYNLTQMWQPMGAPVIPYMFVQGFRELLGTIAYLGSKTVIRKNSSLPPEYSLTSTQYQQVVKDAMAFWSSRTCVRFRQAMNNDNAFIIFNHNAAGCSSSVGRRKGGQYVNLEAPLCMTNSIITHELSHVFGTLHMQSRVDRDSYVQIDLTNVEQGMDHNFAMEPSGFSTYGLPYEYGSIMHYFPYAFSIDPELPTIYAKADFLRYQGSMDGPQATFWDTQLINKMYKCTDKCAKQMPCYNGGVTDGASCSKCFCPKGWAGTYCETRPTNAQVINVDTTVQKVKLEFGVMEKGFEEKLVILQAPAGKRMEAIVNSFGPHRFPGCRNIGLEIVPYTDTRSAQLRFCGQVPYPSKPIYTDGNTMLFWLYRDINLPVTVEVSVRAF</sequence>
<evidence type="ECO:0000256" key="2">
    <source>
        <dbReference type="ARBA" id="ARBA00022525"/>
    </source>
</evidence>
<reference evidence="12" key="2">
    <citation type="submission" date="2022-06" db="UniProtKB">
        <authorList>
            <consortium name="EnsemblMetazoa"/>
        </authorList>
    </citation>
    <scope>IDENTIFICATION</scope>
    <source>
        <strain evidence="12">PS312</strain>
    </source>
</reference>
<dbReference type="AlphaFoldDB" id="A0A2A6D1K8"/>
<dbReference type="PROSITE" id="PS00022">
    <property type="entry name" value="EGF_1"/>
    <property type="match status" value="1"/>
</dbReference>
<keyword evidence="4 9" id="KW-0732">Signal</keyword>
<evidence type="ECO:0000313" key="12">
    <source>
        <dbReference type="EnsemblMetazoa" id="PPA04407.1"/>
    </source>
</evidence>
<reference evidence="13" key="1">
    <citation type="journal article" date="2008" name="Nat. Genet.">
        <title>The Pristionchus pacificus genome provides a unique perspective on nematode lifestyle and parasitism.</title>
        <authorList>
            <person name="Dieterich C."/>
            <person name="Clifton S.W."/>
            <person name="Schuster L.N."/>
            <person name="Chinwalla A."/>
            <person name="Delehaunty K."/>
            <person name="Dinkelacker I."/>
            <person name="Fulton L."/>
            <person name="Fulton R."/>
            <person name="Godfrey J."/>
            <person name="Minx P."/>
            <person name="Mitreva M."/>
            <person name="Roeseler W."/>
            <person name="Tian H."/>
            <person name="Witte H."/>
            <person name="Yang S.P."/>
            <person name="Wilson R.K."/>
            <person name="Sommer R.J."/>
        </authorList>
    </citation>
    <scope>NUCLEOTIDE SEQUENCE [LARGE SCALE GENOMIC DNA]</scope>
    <source>
        <strain evidence="13">PS312</strain>
    </source>
</reference>
<evidence type="ECO:0000256" key="11">
    <source>
        <dbReference type="RuleBase" id="RU361183"/>
    </source>
</evidence>
<comment type="subcellular location">
    <subcellularLocation>
        <location evidence="1 9">Secreted</location>
    </subcellularLocation>
</comment>
<keyword evidence="6 10" id="KW-0482">Metalloprotease</keyword>
<dbReference type="PIRSF" id="PIRSF036365">
    <property type="entry name" value="Astacin_nematoda"/>
    <property type="match status" value="1"/>
</dbReference>
<evidence type="ECO:0000256" key="1">
    <source>
        <dbReference type="ARBA" id="ARBA00004613"/>
    </source>
</evidence>
<dbReference type="OrthoDB" id="291007at2759"/>
<feature type="binding site" evidence="10">
    <location>
        <position position="233"/>
    </location>
    <ligand>
        <name>Zn(2+)</name>
        <dbReference type="ChEBI" id="CHEBI:29105"/>
        <note>catalytic</note>
    </ligand>
</feature>
<dbReference type="InterPro" id="IPR000742">
    <property type="entry name" value="EGF"/>
</dbReference>
<proteinExistence type="predicted"/>
<dbReference type="PANTHER" id="PTHR10127:SF793">
    <property type="entry name" value="ZINC METALLOPROTEINASE NAS-31"/>
    <property type="match status" value="1"/>
</dbReference>
<keyword evidence="8" id="KW-0325">Glycoprotein</keyword>
<feature type="binding site" evidence="10">
    <location>
        <position position="229"/>
    </location>
    <ligand>
        <name>Zn(2+)</name>
        <dbReference type="ChEBI" id="CHEBI:29105"/>
        <note>catalytic</note>
    </ligand>
</feature>
<dbReference type="InterPro" id="IPR006026">
    <property type="entry name" value="Peptidase_Metallo"/>
</dbReference>
<feature type="active site" evidence="10">
    <location>
        <position position="230"/>
    </location>
</feature>
<dbReference type="Pfam" id="PF01400">
    <property type="entry name" value="Astacin"/>
    <property type="match status" value="1"/>
</dbReference>
<dbReference type="Gene3D" id="3.40.390.10">
    <property type="entry name" value="Collagenase (Catalytic Domain)"/>
    <property type="match status" value="1"/>
</dbReference>
<dbReference type="CDD" id="cd04280">
    <property type="entry name" value="ZnMc_astacin_like"/>
    <property type="match status" value="1"/>
</dbReference>
<gene>
    <name evidence="12" type="primary">WBGene00093961</name>
</gene>
<accession>A0A2A6D1K8</accession>
<keyword evidence="5 10" id="KW-0862">Zinc</keyword>
<organism evidence="12 13">
    <name type="scientific">Pristionchus pacificus</name>
    <name type="common">Parasitic nematode worm</name>
    <dbReference type="NCBI Taxonomy" id="54126"/>
    <lineage>
        <taxon>Eukaryota</taxon>
        <taxon>Metazoa</taxon>
        <taxon>Ecdysozoa</taxon>
        <taxon>Nematoda</taxon>
        <taxon>Chromadorea</taxon>
        <taxon>Rhabditida</taxon>
        <taxon>Rhabditina</taxon>
        <taxon>Diplogasteromorpha</taxon>
        <taxon>Diplogasteroidea</taxon>
        <taxon>Neodiplogasteridae</taxon>
        <taxon>Pristionchus</taxon>
    </lineage>
</organism>
<feature type="signal peptide" evidence="9 11">
    <location>
        <begin position="1"/>
        <end position="17"/>
    </location>
</feature>
<feature type="disulfide bond" evidence="10">
    <location>
        <begin position="178"/>
        <end position="333"/>
    </location>
</feature>
<dbReference type="GO" id="GO:0006508">
    <property type="term" value="P:proteolysis"/>
    <property type="evidence" value="ECO:0007669"/>
    <property type="project" value="UniProtKB-KW"/>
</dbReference>
<comment type="cofactor">
    <cofactor evidence="10 11">
        <name>Zn(2+)</name>
        <dbReference type="ChEBI" id="CHEBI:29105"/>
    </cofactor>
    <text evidence="10 11">Binds 1 zinc ion per subunit.</text>
</comment>
<dbReference type="Proteomes" id="UP000005239">
    <property type="component" value="Unassembled WGS sequence"/>
</dbReference>
<evidence type="ECO:0000256" key="5">
    <source>
        <dbReference type="ARBA" id="ARBA00022833"/>
    </source>
</evidence>
<evidence type="ECO:0000313" key="13">
    <source>
        <dbReference type="Proteomes" id="UP000005239"/>
    </source>
</evidence>
<dbReference type="EnsemblMetazoa" id="PPA04407.1">
    <property type="protein sequence ID" value="PPA04407.1"/>
    <property type="gene ID" value="WBGene00093961"/>
</dbReference>
<keyword evidence="10 11" id="KW-0645">Protease</keyword>
<accession>A0A8R1U5X4</accession>
<evidence type="ECO:0000256" key="10">
    <source>
        <dbReference type="PROSITE-ProRule" id="PRU01211"/>
    </source>
</evidence>
<dbReference type="GO" id="GO:0004222">
    <property type="term" value="F:metalloendopeptidase activity"/>
    <property type="evidence" value="ECO:0000318"/>
    <property type="project" value="GO_Central"/>
</dbReference>
<keyword evidence="3 10" id="KW-0479">Metal-binding</keyword>
<dbReference type="FunFam" id="3.40.390.10:FF:000057">
    <property type="entry name" value="Zinc metalloproteinase"/>
    <property type="match status" value="1"/>
</dbReference>
<dbReference type="PROSITE" id="PS51864">
    <property type="entry name" value="ASTACIN"/>
    <property type="match status" value="1"/>
</dbReference>
<dbReference type="PRINTS" id="PR00480">
    <property type="entry name" value="ASTACIN"/>
</dbReference>
<dbReference type="GO" id="GO:0005615">
    <property type="term" value="C:extracellular space"/>
    <property type="evidence" value="ECO:0000318"/>
    <property type="project" value="GO_Central"/>
</dbReference>